<accession>A0A9J6EYS6</accession>
<feature type="signal peptide" evidence="1">
    <location>
        <begin position="1"/>
        <end position="19"/>
    </location>
</feature>
<dbReference type="Proteomes" id="UP000821866">
    <property type="component" value="Chromosome 1"/>
</dbReference>
<dbReference type="AlphaFoldDB" id="A0A9J6EYS6"/>
<dbReference type="Gene3D" id="3.30.40.10">
    <property type="entry name" value="Zinc/RING finger domain, C3HC4 (zinc finger)"/>
    <property type="match status" value="1"/>
</dbReference>
<keyword evidence="3" id="KW-1185">Reference proteome</keyword>
<evidence type="ECO:0000256" key="1">
    <source>
        <dbReference type="SAM" id="SignalP"/>
    </source>
</evidence>
<reference evidence="2" key="2">
    <citation type="submission" date="2021-09" db="EMBL/GenBank/DDBJ databases">
        <authorList>
            <person name="Jia N."/>
            <person name="Wang J."/>
            <person name="Shi W."/>
            <person name="Du L."/>
            <person name="Sun Y."/>
            <person name="Zhan W."/>
            <person name="Jiang J."/>
            <person name="Wang Q."/>
            <person name="Zhang B."/>
            <person name="Ji P."/>
            <person name="Sakyi L.B."/>
            <person name="Cui X."/>
            <person name="Yuan T."/>
            <person name="Jiang B."/>
            <person name="Yang W."/>
            <person name="Lam T.T.-Y."/>
            <person name="Chang Q."/>
            <person name="Ding S."/>
            <person name="Wang X."/>
            <person name="Zhu J."/>
            <person name="Ruan X."/>
            <person name="Zhao L."/>
            <person name="Wei J."/>
            <person name="Que T."/>
            <person name="Du C."/>
            <person name="Cheng J."/>
            <person name="Dai P."/>
            <person name="Han X."/>
            <person name="Huang E."/>
            <person name="Gao Y."/>
            <person name="Liu J."/>
            <person name="Shao H."/>
            <person name="Ye R."/>
            <person name="Li L."/>
            <person name="Wei W."/>
            <person name="Wang X."/>
            <person name="Wang C."/>
            <person name="Huo Q."/>
            <person name="Li W."/>
            <person name="Guo W."/>
            <person name="Chen H."/>
            <person name="Chen S."/>
            <person name="Zhou L."/>
            <person name="Zhou L."/>
            <person name="Ni X."/>
            <person name="Tian J."/>
            <person name="Zhou Y."/>
            <person name="Sheng Y."/>
            <person name="Liu T."/>
            <person name="Pan Y."/>
            <person name="Xia L."/>
            <person name="Li J."/>
            <person name="Zhao F."/>
            <person name="Cao W."/>
        </authorList>
    </citation>
    <scope>NUCLEOTIDE SEQUENCE</scope>
    <source>
        <strain evidence="2">Rmic-2018</strain>
        <tissue evidence="2">Larvae</tissue>
    </source>
</reference>
<evidence type="ECO:0000313" key="3">
    <source>
        <dbReference type="Proteomes" id="UP000821866"/>
    </source>
</evidence>
<dbReference type="VEuPathDB" id="VectorBase:LOC119186095"/>
<gene>
    <name evidence="2" type="ORF">HPB51_007335</name>
</gene>
<keyword evidence="1" id="KW-0732">Signal</keyword>
<protein>
    <recommendedName>
        <fullName evidence="4">TRAF-type domain-containing protein</fullName>
    </recommendedName>
</protein>
<evidence type="ECO:0000313" key="2">
    <source>
        <dbReference type="EMBL" id="KAH8039457.1"/>
    </source>
</evidence>
<proteinExistence type="predicted"/>
<organism evidence="2 3">
    <name type="scientific">Rhipicephalus microplus</name>
    <name type="common">Cattle tick</name>
    <name type="synonym">Boophilus microplus</name>
    <dbReference type="NCBI Taxonomy" id="6941"/>
    <lineage>
        <taxon>Eukaryota</taxon>
        <taxon>Metazoa</taxon>
        <taxon>Ecdysozoa</taxon>
        <taxon>Arthropoda</taxon>
        <taxon>Chelicerata</taxon>
        <taxon>Arachnida</taxon>
        <taxon>Acari</taxon>
        <taxon>Parasitiformes</taxon>
        <taxon>Ixodida</taxon>
        <taxon>Ixodoidea</taxon>
        <taxon>Ixodidae</taxon>
        <taxon>Rhipicephalinae</taxon>
        <taxon>Rhipicephalus</taxon>
        <taxon>Boophilus</taxon>
    </lineage>
</organism>
<name>A0A9J6EYS6_RHIMP</name>
<comment type="caution">
    <text evidence="2">The sequence shown here is derived from an EMBL/GenBank/DDBJ whole genome shotgun (WGS) entry which is preliminary data.</text>
</comment>
<dbReference type="EMBL" id="JABSTU010000001">
    <property type="protein sequence ID" value="KAH8039457.1"/>
    <property type="molecule type" value="Genomic_DNA"/>
</dbReference>
<feature type="chain" id="PRO_5039935036" description="TRAF-type domain-containing protein" evidence="1">
    <location>
        <begin position="20"/>
        <end position="368"/>
    </location>
</feature>
<sequence>MKLSAVCLVAIAELSCTHGMFLGNMFLPFGSIMTPSGILRFKISMATSLISLITDGVMSDDYDFRAGMAASESSTGKPSGLPGLLFPKMTTTVTTEQPVMVGLNSELEDIFLCDHWKQQHQMDLLFMFLKQLDDRRCLSRLVCEINAGTVRLGRVGNATVHFFKNSGALKTGPASVFLAAADTGRSRGVAGCAQEFADCTANLERVLSAVPSRVIELSCNHAACFRCVSLAFHRDKDKRGNAVCPKDGVPLVGENVNVVDHTQHLFGKMVLCINTPFGCPHRCTLGDLDEHSSECDLYPLRCTFCEKDIPECEYQPHFRQCPQRKPLLDIDAGICRCLILPEALSCLGCCRRQYSVRHSKQGFLSKTD</sequence>
<evidence type="ECO:0008006" key="4">
    <source>
        <dbReference type="Google" id="ProtNLM"/>
    </source>
</evidence>
<reference evidence="2" key="1">
    <citation type="journal article" date="2020" name="Cell">
        <title>Large-Scale Comparative Analyses of Tick Genomes Elucidate Their Genetic Diversity and Vector Capacities.</title>
        <authorList>
            <consortium name="Tick Genome and Microbiome Consortium (TIGMIC)"/>
            <person name="Jia N."/>
            <person name="Wang J."/>
            <person name="Shi W."/>
            <person name="Du L."/>
            <person name="Sun Y."/>
            <person name="Zhan W."/>
            <person name="Jiang J.F."/>
            <person name="Wang Q."/>
            <person name="Zhang B."/>
            <person name="Ji P."/>
            <person name="Bell-Sakyi L."/>
            <person name="Cui X.M."/>
            <person name="Yuan T.T."/>
            <person name="Jiang B.G."/>
            <person name="Yang W.F."/>
            <person name="Lam T.T."/>
            <person name="Chang Q.C."/>
            <person name="Ding S.J."/>
            <person name="Wang X.J."/>
            <person name="Zhu J.G."/>
            <person name="Ruan X.D."/>
            <person name="Zhao L."/>
            <person name="Wei J.T."/>
            <person name="Ye R.Z."/>
            <person name="Que T.C."/>
            <person name="Du C.H."/>
            <person name="Zhou Y.H."/>
            <person name="Cheng J.X."/>
            <person name="Dai P.F."/>
            <person name="Guo W.B."/>
            <person name="Han X.H."/>
            <person name="Huang E.J."/>
            <person name="Li L.F."/>
            <person name="Wei W."/>
            <person name="Gao Y.C."/>
            <person name="Liu J.Z."/>
            <person name="Shao H.Z."/>
            <person name="Wang X."/>
            <person name="Wang C.C."/>
            <person name="Yang T.C."/>
            <person name="Huo Q.B."/>
            <person name="Li W."/>
            <person name="Chen H.Y."/>
            <person name="Chen S.E."/>
            <person name="Zhou L.G."/>
            <person name="Ni X.B."/>
            <person name="Tian J.H."/>
            <person name="Sheng Y."/>
            <person name="Liu T."/>
            <person name="Pan Y.S."/>
            <person name="Xia L.Y."/>
            <person name="Li J."/>
            <person name="Zhao F."/>
            <person name="Cao W.C."/>
        </authorList>
    </citation>
    <scope>NUCLEOTIDE SEQUENCE</scope>
    <source>
        <strain evidence="2">Rmic-2018</strain>
    </source>
</reference>
<dbReference type="InterPro" id="IPR013083">
    <property type="entry name" value="Znf_RING/FYVE/PHD"/>
</dbReference>